<dbReference type="SUPFAM" id="SSF52540">
    <property type="entry name" value="P-loop containing nucleoside triphosphate hydrolases"/>
    <property type="match status" value="1"/>
</dbReference>
<dbReference type="Pfam" id="PF09079">
    <property type="entry name" value="WHD_Cdc6"/>
    <property type="match status" value="1"/>
</dbReference>
<dbReference type="Gene3D" id="1.10.10.10">
    <property type="entry name" value="Winged helix-like DNA-binding domain superfamily/Winged helix DNA-binding domain"/>
    <property type="match status" value="1"/>
</dbReference>
<dbReference type="PANTHER" id="PTHR10763">
    <property type="entry name" value="CELL DIVISION CONTROL PROTEIN 6-RELATED"/>
    <property type="match status" value="1"/>
</dbReference>
<evidence type="ECO:0000313" key="6">
    <source>
        <dbReference type="EMBL" id="UYP44318.1"/>
    </source>
</evidence>
<proteinExistence type="inferred from homology"/>
<dbReference type="Pfam" id="PF22703">
    <property type="entry name" value="Cdc6_lid"/>
    <property type="match status" value="1"/>
</dbReference>
<sequence>MDEDIFDNILRTESVFKNQKSLNQAWVPEKDQKLLCRDDEIKRLLAIHRPIIDAKGEFSVNTLILGKGGIGKTLTARYFGRNFRRVALKHEVKITVEYYDCLQHRTKSSILRNISERLHYSAGHGYSDNEIMQQILKELKKRNESLLIILDEAHNLSSEDILALLNASIGFGESNSRFCIICVSRPTDWYKVDNEKISSRMQDKISMEPYAKEEAQKVLKYRKNLAFREGIIEDFVLELIADIVVENKNMRTGIDIMRACGIRADEKRLSQIDSDMILESRNDINPTFRGDIVDQLKMHEKLTLWAIARTLQMSQNPFTKVEAAYENYQVLCEELETKAHVPMSFRKYIRNLADVKAIYKDYLNPTKDKKGRQLQIKLTDISAEKLIEYFEKSVPRPD</sequence>
<keyword evidence="3" id="KW-0547">Nucleotide-binding</keyword>
<evidence type="ECO:0000256" key="1">
    <source>
        <dbReference type="ARBA" id="ARBA00006184"/>
    </source>
</evidence>
<evidence type="ECO:0000256" key="4">
    <source>
        <dbReference type="ARBA" id="ARBA00022840"/>
    </source>
</evidence>
<dbReference type="InterPro" id="IPR036390">
    <property type="entry name" value="WH_DNA-bd_sf"/>
</dbReference>
<dbReference type="EMBL" id="CP104013">
    <property type="protein sequence ID" value="UYP44318.1"/>
    <property type="molecule type" value="Genomic_DNA"/>
</dbReference>
<dbReference type="InterPro" id="IPR050311">
    <property type="entry name" value="ORC1/CDC6"/>
</dbReference>
<dbReference type="Proteomes" id="UP001208689">
    <property type="component" value="Chromosome"/>
</dbReference>
<dbReference type="InterPro" id="IPR015163">
    <property type="entry name" value="Cdc6_C"/>
</dbReference>
<dbReference type="SUPFAM" id="SSF46785">
    <property type="entry name" value="Winged helix' DNA-binding domain"/>
    <property type="match status" value="1"/>
</dbReference>
<dbReference type="InterPro" id="IPR049945">
    <property type="entry name" value="AAA_22"/>
</dbReference>
<organism evidence="6 7">
    <name type="scientific">Candidatus Lokiarchaeum ossiferum</name>
    <dbReference type="NCBI Taxonomy" id="2951803"/>
    <lineage>
        <taxon>Archaea</taxon>
        <taxon>Promethearchaeati</taxon>
        <taxon>Promethearchaeota</taxon>
        <taxon>Promethearchaeia</taxon>
        <taxon>Promethearchaeales</taxon>
        <taxon>Promethearchaeaceae</taxon>
        <taxon>Candidatus Lokiarchaeum</taxon>
    </lineage>
</organism>
<dbReference type="SMART" id="SM00382">
    <property type="entry name" value="AAA"/>
    <property type="match status" value="1"/>
</dbReference>
<reference evidence="6" key="1">
    <citation type="submission" date="2022-09" db="EMBL/GenBank/DDBJ databases">
        <title>Actin cytoskeleton and complex cell architecture in an #Asgard archaeon.</title>
        <authorList>
            <person name="Ponce Toledo R.I."/>
            <person name="Schleper C."/>
            <person name="Rodrigues Oliveira T."/>
            <person name="Wollweber F."/>
            <person name="Xu J."/>
            <person name="Rittmann S."/>
            <person name="Klingl A."/>
            <person name="Pilhofer M."/>
        </authorList>
    </citation>
    <scope>NUCLEOTIDE SEQUENCE</scope>
    <source>
        <strain evidence="6">B-35</strain>
    </source>
</reference>
<keyword evidence="4" id="KW-0067">ATP-binding</keyword>
<protein>
    <submittedName>
        <fullName evidence="6">ORC1-type DNA replication protein</fullName>
    </submittedName>
</protein>
<dbReference type="Pfam" id="PF13401">
    <property type="entry name" value="AAA_22"/>
    <property type="match status" value="1"/>
</dbReference>
<dbReference type="NCBIfam" id="TIGR02928">
    <property type="entry name" value="orc1/cdc6 family replication initiation protein"/>
    <property type="match status" value="1"/>
</dbReference>
<accession>A0ABY6HLD8</accession>
<name>A0ABY6HLD8_9ARCH</name>
<dbReference type="InterPro" id="IPR055237">
    <property type="entry name" value="Cdc6_lid"/>
</dbReference>
<gene>
    <name evidence="6" type="ORF">NEF87_000603</name>
</gene>
<comment type="similarity">
    <text evidence="1">Belongs to the CDC6/cdc18 family.</text>
</comment>
<dbReference type="PANTHER" id="PTHR10763:SF31">
    <property type="entry name" value="ORC1-TYPE DNA REPLICATION PROTEIN 2"/>
    <property type="match status" value="1"/>
</dbReference>
<keyword evidence="7" id="KW-1185">Reference proteome</keyword>
<evidence type="ECO:0000256" key="2">
    <source>
        <dbReference type="ARBA" id="ARBA00022705"/>
    </source>
</evidence>
<dbReference type="Gene3D" id="1.10.8.60">
    <property type="match status" value="1"/>
</dbReference>
<feature type="domain" description="AAA+ ATPase" evidence="5">
    <location>
        <begin position="58"/>
        <end position="225"/>
    </location>
</feature>
<evidence type="ECO:0000256" key="3">
    <source>
        <dbReference type="ARBA" id="ARBA00022741"/>
    </source>
</evidence>
<dbReference type="InterPro" id="IPR014277">
    <property type="entry name" value="Orc1/Cdc6_arc"/>
</dbReference>
<dbReference type="Gene3D" id="3.40.50.300">
    <property type="entry name" value="P-loop containing nucleotide triphosphate hydrolases"/>
    <property type="match status" value="1"/>
</dbReference>
<keyword evidence="2" id="KW-0235">DNA replication</keyword>
<dbReference type="InterPro" id="IPR003593">
    <property type="entry name" value="AAA+_ATPase"/>
</dbReference>
<evidence type="ECO:0000259" key="5">
    <source>
        <dbReference type="SMART" id="SM00382"/>
    </source>
</evidence>
<evidence type="ECO:0000313" key="7">
    <source>
        <dbReference type="Proteomes" id="UP001208689"/>
    </source>
</evidence>
<dbReference type="InterPro" id="IPR036388">
    <property type="entry name" value="WH-like_DNA-bd_sf"/>
</dbReference>
<dbReference type="InterPro" id="IPR027417">
    <property type="entry name" value="P-loop_NTPase"/>
</dbReference>